<keyword evidence="2" id="KW-1185">Reference proteome</keyword>
<accession>A0ACA9S931</accession>
<feature type="non-terminal residue" evidence="1">
    <location>
        <position position="41"/>
    </location>
</feature>
<sequence>MDLEIVVDVFYELGNNDTDEDFASSLGLEIVKVCEKGDSYS</sequence>
<protein>
    <submittedName>
        <fullName evidence="1">20542_t:CDS:1</fullName>
    </submittedName>
</protein>
<comment type="caution">
    <text evidence="1">The sequence shown here is derived from an EMBL/GenBank/DDBJ whole genome shotgun (WGS) entry which is preliminary data.</text>
</comment>
<dbReference type="EMBL" id="CAJVQC010102784">
    <property type="protein sequence ID" value="CAG8832060.1"/>
    <property type="molecule type" value="Genomic_DNA"/>
</dbReference>
<gene>
    <name evidence="1" type="ORF">RPERSI_LOCUS28343</name>
</gene>
<evidence type="ECO:0000313" key="1">
    <source>
        <dbReference type="EMBL" id="CAG8832060.1"/>
    </source>
</evidence>
<organism evidence="1 2">
    <name type="scientific">Racocetra persica</name>
    <dbReference type="NCBI Taxonomy" id="160502"/>
    <lineage>
        <taxon>Eukaryota</taxon>
        <taxon>Fungi</taxon>
        <taxon>Fungi incertae sedis</taxon>
        <taxon>Mucoromycota</taxon>
        <taxon>Glomeromycotina</taxon>
        <taxon>Glomeromycetes</taxon>
        <taxon>Diversisporales</taxon>
        <taxon>Gigasporaceae</taxon>
        <taxon>Racocetra</taxon>
    </lineage>
</organism>
<proteinExistence type="predicted"/>
<name>A0ACA9S931_9GLOM</name>
<evidence type="ECO:0000313" key="2">
    <source>
        <dbReference type="Proteomes" id="UP000789920"/>
    </source>
</evidence>
<reference evidence="1" key="1">
    <citation type="submission" date="2021-06" db="EMBL/GenBank/DDBJ databases">
        <authorList>
            <person name="Kallberg Y."/>
            <person name="Tangrot J."/>
            <person name="Rosling A."/>
        </authorList>
    </citation>
    <scope>NUCLEOTIDE SEQUENCE</scope>
    <source>
        <strain evidence="1">MA461A</strain>
    </source>
</reference>
<dbReference type="Proteomes" id="UP000789920">
    <property type="component" value="Unassembled WGS sequence"/>
</dbReference>